<dbReference type="PANTHER" id="PTHR22904">
    <property type="entry name" value="TPR REPEAT CONTAINING PROTEIN"/>
    <property type="match status" value="1"/>
</dbReference>
<protein>
    <submittedName>
        <fullName evidence="4">Uncharacterized protein</fullName>
    </submittedName>
</protein>
<proteinExistence type="predicted"/>
<evidence type="ECO:0000256" key="2">
    <source>
        <dbReference type="ARBA" id="ARBA00022803"/>
    </source>
</evidence>
<gene>
    <name evidence="4" type="ORF">TSOC_000437</name>
</gene>
<evidence type="ECO:0000313" key="4">
    <source>
        <dbReference type="EMBL" id="PNH12618.1"/>
    </source>
</evidence>
<keyword evidence="2" id="KW-0802">TPR repeat</keyword>
<organism evidence="4 5">
    <name type="scientific">Tetrabaena socialis</name>
    <dbReference type="NCBI Taxonomy" id="47790"/>
    <lineage>
        <taxon>Eukaryota</taxon>
        <taxon>Viridiplantae</taxon>
        <taxon>Chlorophyta</taxon>
        <taxon>core chlorophytes</taxon>
        <taxon>Chlorophyceae</taxon>
        <taxon>CS clade</taxon>
        <taxon>Chlamydomonadales</taxon>
        <taxon>Tetrabaenaceae</taxon>
        <taxon>Tetrabaena</taxon>
    </lineage>
</organism>
<dbReference type="Proteomes" id="UP000236333">
    <property type="component" value="Unassembled WGS sequence"/>
</dbReference>
<dbReference type="EMBL" id="PGGS01000006">
    <property type="protein sequence ID" value="PNH12618.1"/>
    <property type="molecule type" value="Genomic_DNA"/>
</dbReference>
<dbReference type="InterPro" id="IPR011990">
    <property type="entry name" value="TPR-like_helical_dom_sf"/>
</dbReference>
<dbReference type="GO" id="GO:0051879">
    <property type="term" value="F:Hsp90 protein binding"/>
    <property type="evidence" value="ECO:0007669"/>
    <property type="project" value="TreeGrafter"/>
</dbReference>
<evidence type="ECO:0000256" key="3">
    <source>
        <dbReference type="SAM" id="MobiDB-lite"/>
    </source>
</evidence>
<dbReference type="PANTHER" id="PTHR22904:SF523">
    <property type="entry name" value="STRESS-INDUCED-PHOSPHOPROTEIN 1"/>
    <property type="match status" value="1"/>
</dbReference>
<evidence type="ECO:0000313" key="5">
    <source>
        <dbReference type="Proteomes" id="UP000236333"/>
    </source>
</evidence>
<dbReference type="OrthoDB" id="199930at2759"/>
<keyword evidence="5" id="KW-1185">Reference proteome</keyword>
<feature type="region of interest" description="Disordered" evidence="3">
    <location>
        <begin position="464"/>
        <end position="504"/>
    </location>
</feature>
<dbReference type="AlphaFoldDB" id="A0A2J8AJC5"/>
<sequence length="504" mass="54618">MEQEVDLDFEAFVEQAVRDGPEDVAAQLRTGLRKRYDAPPLEEMGRCLGRNVPLQKARQLLFHPSGDDMRLYPHLIAMPPPGAPDSHPQLRVQVCALASLYLVHSTSWALVQPFIEAGGLRQLAAALAHPNPYLAGQVLSTLLHVTDEDQLFAWHDPPAAADGREPRAGPYALVWRRMCELSGTRFLPDLLAHYRHPPVFPGASGMALRLLAFYLSWMRRHFTTDGRLSLSSGLLDLLEGWGRDAQVTEDERQLAKQLHQDFSRGCWRDRPLASGPTRCLLSMQVSVVSERSDINHGPSADNEAELLREAGNTAYRRGDLNAAVHLYSSALDLPVPTERLLSEAPRRAGLHANRAAAYMARAEQSLREGDVDSSGLLEGADHGSPHAAARQLEAAVIDCDAALGLQHSGAAAAKTCLRKCRALLRLGRAQQAEAAARQGLGAADGGGGATEEALHVELQEALRTQQRQTQQEGEMAGRKGDSVEGRDAGGAAAGSGSVNWGEMD</sequence>
<comment type="caution">
    <text evidence="4">The sequence shown here is derived from an EMBL/GenBank/DDBJ whole genome shotgun (WGS) entry which is preliminary data.</text>
</comment>
<accession>A0A2J8AJC5</accession>
<dbReference type="Gene3D" id="1.25.40.10">
    <property type="entry name" value="Tetratricopeptide repeat domain"/>
    <property type="match status" value="1"/>
</dbReference>
<evidence type="ECO:0000256" key="1">
    <source>
        <dbReference type="ARBA" id="ARBA00022737"/>
    </source>
</evidence>
<keyword evidence="1" id="KW-0677">Repeat</keyword>
<reference evidence="4 5" key="1">
    <citation type="journal article" date="2017" name="Mol. Biol. Evol.">
        <title>The 4-celled Tetrabaena socialis nuclear genome reveals the essential components for genetic control of cell number at the origin of multicellularity in the volvocine lineage.</title>
        <authorList>
            <person name="Featherston J."/>
            <person name="Arakaki Y."/>
            <person name="Hanschen E.R."/>
            <person name="Ferris P.J."/>
            <person name="Michod R.E."/>
            <person name="Olson B.J.S.C."/>
            <person name="Nozaki H."/>
            <person name="Durand P.M."/>
        </authorList>
    </citation>
    <scope>NUCLEOTIDE SEQUENCE [LARGE SCALE GENOMIC DNA]</scope>
    <source>
        <strain evidence="4 5">NIES-571</strain>
    </source>
</reference>
<dbReference type="SUPFAM" id="SSF48452">
    <property type="entry name" value="TPR-like"/>
    <property type="match status" value="1"/>
</dbReference>
<name>A0A2J8AJC5_9CHLO</name>
<feature type="compositionally biased region" description="Basic and acidic residues" evidence="3">
    <location>
        <begin position="475"/>
        <end position="487"/>
    </location>
</feature>